<feature type="transmembrane region" description="Helical" evidence="1">
    <location>
        <begin position="36"/>
        <end position="58"/>
    </location>
</feature>
<accession>A0A0W0XG15</accession>
<proteinExistence type="predicted"/>
<organism evidence="2 3">
    <name type="scientific">Legionella oakridgensis</name>
    <dbReference type="NCBI Taxonomy" id="29423"/>
    <lineage>
        <taxon>Bacteria</taxon>
        <taxon>Pseudomonadati</taxon>
        <taxon>Pseudomonadota</taxon>
        <taxon>Gammaproteobacteria</taxon>
        <taxon>Legionellales</taxon>
        <taxon>Legionellaceae</taxon>
        <taxon>Legionella</taxon>
    </lineage>
</organism>
<evidence type="ECO:0000313" key="2">
    <source>
        <dbReference type="EMBL" id="KTD43532.1"/>
    </source>
</evidence>
<keyword evidence="1" id="KW-1133">Transmembrane helix</keyword>
<name>A0A0W0XG15_9GAMM</name>
<keyword evidence="1" id="KW-0472">Membrane</keyword>
<keyword evidence="1" id="KW-0812">Transmembrane</keyword>
<dbReference type="EMBL" id="LNYP01000008">
    <property type="protein sequence ID" value="KTD43532.1"/>
    <property type="molecule type" value="Genomic_DNA"/>
</dbReference>
<evidence type="ECO:0000256" key="1">
    <source>
        <dbReference type="SAM" id="Phobius"/>
    </source>
</evidence>
<gene>
    <name evidence="2" type="ORF">Loak_0707</name>
</gene>
<comment type="caution">
    <text evidence="2">The sequence shown here is derived from an EMBL/GenBank/DDBJ whole genome shotgun (WGS) entry which is preliminary data.</text>
</comment>
<reference evidence="2 3" key="1">
    <citation type="submission" date="2015-11" db="EMBL/GenBank/DDBJ databases">
        <title>Genomic analysis of 38 Legionella species identifies large and diverse effector repertoires.</title>
        <authorList>
            <person name="Burstein D."/>
            <person name="Amaro F."/>
            <person name="Zusman T."/>
            <person name="Lifshitz Z."/>
            <person name="Cohen O."/>
            <person name="Gilbert J.A."/>
            <person name="Pupko T."/>
            <person name="Shuman H.A."/>
            <person name="Segal G."/>
        </authorList>
    </citation>
    <scope>NUCLEOTIDE SEQUENCE [LARGE SCALE GENOMIC DNA]</scope>
    <source>
        <strain evidence="2 3">Oak Ridge-10</strain>
    </source>
</reference>
<evidence type="ECO:0000313" key="3">
    <source>
        <dbReference type="Proteomes" id="UP000054858"/>
    </source>
</evidence>
<protein>
    <submittedName>
        <fullName evidence="2">Uncharacterized protein</fullName>
    </submittedName>
</protein>
<dbReference type="Proteomes" id="UP000054858">
    <property type="component" value="Unassembled WGS sequence"/>
</dbReference>
<dbReference type="AlphaFoldDB" id="A0A0W0XG15"/>
<sequence length="59" mass="6842">MEKPVGRRMVPGELSAKFEAVDLLAEGFDYTKSRPFVFLGNDLLICPFYFSSRFLFLFK</sequence>